<dbReference type="Proteomes" id="UP000664859">
    <property type="component" value="Unassembled WGS sequence"/>
</dbReference>
<dbReference type="AlphaFoldDB" id="A0A836CNU8"/>
<dbReference type="InterPro" id="IPR036928">
    <property type="entry name" value="AS_sf"/>
</dbReference>
<evidence type="ECO:0000256" key="2">
    <source>
        <dbReference type="PIRSR" id="PIRSR001221-2"/>
    </source>
</evidence>
<dbReference type="PIRSF" id="PIRSF001221">
    <property type="entry name" value="Amidase_fungi"/>
    <property type="match status" value="1"/>
</dbReference>
<dbReference type="EMBL" id="JAFCMP010000010">
    <property type="protein sequence ID" value="KAG5192098.1"/>
    <property type="molecule type" value="Genomic_DNA"/>
</dbReference>
<proteinExistence type="predicted"/>
<dbReference type="PANTHER" id="PTHR45847">
    <property type="entry name" value="FATTY ACID AMIDE HYDROLASE"/>
    <property type="match status" value="1"/>
</dbReference>
<dbReference type="Gene3D" id="3.90.1300.10">
    <property type="entry name" value="Amidase signature (AS) domain"/>
    <property type="match status" value="1"/>
</dbReference>
<comment type="caution">
    <text evidence="4">The sequence shown here is derived from an EMBL/GenBank/DDBJ whole genome shotgun (WGS) entry which is preliminary data.</text>
</comment>
<accession>A0A836CNU8</accession>
<reference evidence="4" key="1">
    <citation type="submission" date="2021-02" db="EMBL/GenBank/DDBJ databases">
        <title>First Annotated Genome of the Yellow-green Alga Tribonema minus.</title>
        <authorList>
            <person name="Mahan K.M."/>
        </authorList>
    </citation>
    <scope>NUCLEOTIDE SEQUENCE</scope>
    <source>
        <strain evidence="4">UTEX B ZZ1240</strain>
    </source>
</reference>
<evidence type="ECO:0000313" key="5">
    <source>
        <dbReference type="Proteomes" id="UP000664859"/>
    </source>
</evidence>
<dbReference type="GO" id="GO:0009062">
    <property type="term" value="P:fatty acid catabolic process"/>
    <property type="evidence" value="ECO:0007669"/>
    <property type="project" value="TreeGrafter"/>
</dbReference>
<evidence type="ECO:0000259" key="3">
    <source>
        <dbReference type="Pfam" id="PF01425"/>
    </source>
</evidence>
<feature type="active site" description="Charge relay system" evidence="1">
    <location>
        <position position="146"/>
    </location>
</feature>
<evidence type="ECO:0000313" key="4">
    <source>
        <dbReference type="EMBL" id="KAG5192098.1"/>
    </source>
</evidence>
<feature type="domain" description="Amidase" evidence="3">
    <location>
        <begin position="26"/>
        <end position="494"/>
    </location>
</feature>
<feature type="active site" description="Acyl-ester intermediate" evidence="1">
    <location>
        <position position="170"/>
    </location>
</feature>
<organism evidence="4 5">
    <name type="scientific">Tribonema minus</name>
    <dbReference type="NCBI Taxonomy" id="303371"/>
    <lineage>
        <taxon>Eukaryota</taxon>
        <taxon>Sar</taxon>
        <taxon>Stramenopiles</taxon>
        <taxon>Ochrophyta</taxon>
        <taxon>PX clade</taxon>
        <taxon>Xanthophyceae</taxon>
        <taxon>Tribonematales</taxon>
        <taxon>Tribonemataceae</taxon>
        <taxon>Tribonema</taxon>
    </lineage>
</organism>
<dbReference type="OrthoDB" id="566138at2759"/>
<feature type="binding site" evidence="2">
    <location>
        <position position="146"/>
    </location>
    <ligand>
        <name>substrate</name>
    </ligand>
</feature>
<sequence>MHAGELTCEAVTMCFIRRSRRLGLLQLNAVTEELYDEALEAAQALDRSGRLLTTDLDDPDLPLLGLPVSIKDSIEQRGTMSTCGVACRLRLIYKEDGLLVSLMRTAGAIPYVRSNVPQLLMMSETDNRIFGRTLNPWSPLRGAGGSSGGEGALIASRASPLGLCSDIGGSIRIPANFCGTVGFKPTPERMTMKGLAIARAGGKVGQRIIRATAGPMANCVADCELAMRSLCGTHVSQQDSYVPPTPWSTDVARRGLGRPLRIGVLHSDQWFRPCTAIERGIREAAATLQDAGHEVVQFSVPDEASGWDVCRQYYGQLGSEGNMAGFVAALQGERLLGCYKRLKTMSDMPNIVRPLLARILDLLGHRRHASLLKVTRSGGLNVKQYWGLVGDHYALRNAYMQAMQDARLDALLLPAAAVAALPHGASTDLTPVLSYMFLANLLHWPAGVVPVTAVREHEQCYHDDAALPSDQRCILAAKARQAMEGSAGLPIDLQPFRKPVHVPLCMMLSQIMTLPWQDELCLYTMAELERAVAASNVKGGAAERAFVPPMAGL</sequence>
<protein>
    <submittedName>
        <fullName evidence="4">Amidase signature domain-containing protein</fullName>
    </submittedName>
</protein>
<dbReference type="PANTHER" id="PTHR45847:SF6">
    <property type="entry name" value="FATTY ACID AMIDE HYDROLASE"/>
    <property type="match status" value="1"/>
</dbReference>
<gene>
    <name evidence="4" type="ORF">JKP88DRAFT_352043</name>
</gene>
<feature type="binding site" evidence="2">
    <location>
        <position position="120"/>
    </location>
    <ligand>
        <name>substrate</name>
    </ligand>
</feature>
<name>A0A836CNU8_9STRA</name>
<dbReference type="GO" id="GO:0017064">
    <property type="term" value="F:fatty acid amide hydrolase activity"/>
    <property type="evidence" value="ECO:0007669"/>
    <property type="project" value="TreeGrafter"/>
</dbReference>
<feature type="binding site" evidence="2">
    <location>
        <begin position="167"/>
        <end position="170"/>
    </location>
    <ligand>
        <name>substrate</name>
    </ligand>
</feature>
<dbReference type="InterPro" id="IPR052096">
    <property type="entry name" value="Endocannabinoid_amidase"/>
</dbReference>
<dbReference type="SUPFAM" id="SSF75304">
    <property type="entry name" value="Amidase signature (AS) enzymes"/>
    <property type="match status" value="1"/>
</dbReference>
<keyword evidence="5" id="KW-1185">Reference proteome</keyword>
<evidence type="ECO:0000256" key="1">
    <source>
        <dbReference type="PIRSR" id="PIRSR001221-1"/>
    </source>
</evidence>
<dbReference type="InterPro" id="IPR023631">
    <property type="entry name" value="Amidase_dom"/>
</dbReference>
<feature type="active site" description="Charge relay system" evidence="1">
    <location>
        <position position="71"/>
    </location>
</feature>
<dbReference type="Pfam" id="PF01425">
    <property type="entry name" value="Amidase"/>
    <property type="match status" value="1"/>
</dbReference>
<dbReference type="GO" id="GO:0004040">
    <property type="term" value="F:amidase activity"/>
    <property type="evidence" value="ECO:0007669"/>
    <property type="project" value="TreeGrafter"/>
</dbReference>